<dbReference type="AlphaFoldDB" id="A0A9W9KXC7"/>
<evidence type="ECO:0000256" key="1">
    <source>
        <dbReference type="SAM" id="MobiDB-lite"/>
    </source>
</evidence>
<evidence type="ECO:0000313" key="2">
    <source>
        <dbReference type="EMBL" id="KAJ5124103.1"/>
    </source>
</evidence>
<dbReference type="OrthoDB" id="2520703at2759"/>
<sequence length="205" mass="23195">MRACKSLKSFRYTPHGPFGCLPGFNAAQVTEEALQHKDTLEYFHVEIANEKFAHEIGSFEEYNSTLVKYGSFADFSVLKHLTVSHAYLAAHPQFPATLQALHIEECKSSFREMAQNIATDCKKGLYPHLTDLDVSAPDVTAASKFPGQRIPDGQTAEQCLLSLRDMFKGTKVAFYIRRCIYGYEDGYEDEEDEDEEDEEDEDQDG</sequence>
<organism evidence="2 3">
    <name type="scientific">Penicillium bovifimosum</name>
    <dbReference type="NCBI Taxonomy" id="126998"/>
    <lineage>
        <taxon>Eukaryota</taxon>
        <taxon>Fungi</taxon>
        <taxon>Dikarya</taxon>
        <taxon>Ascomycota</taxon>
        <taxon>Pezizomycotina</taxon>
        <taxon>Eurotiomycetes</taxon>
        <taxon>Eurotiomycetidae</taxon>
        <taxon>Eurotiales</taxon>
        <taxon>Aspergillaceae</taxon>
        <taxon>Penicillium</taxon>
    </lineage>
</organism>
<keyword evidence="3" id="KW-1185">Reference proteome</keyword>
<reference evidence="2" key="1">
    <citation type="submission" date="2022-11" db="EMBL/GenBank/DDBJ databases">
        <authorList>
            <person name="Petersen C."/>
        </authorList>
    </citation>
    <scope>NUCLEOTIDE SEQUENCE</scope>
    <source>
        <strain evidence="2">IBT 22155</strain>
    </source>
</reference>
<name>A0A9W9KXC7_9EURO</name>
<dbReference type="Proteomes" id="UP001149079">
    <property type="component" value="Unassembled WGS sequence"/>
</dbReference>
<comment type="caution">
    <text evidence="2">The sequence shown here is derived from an EMBL/GenBank/DDBJ whole genome shotgun (WGS) entry which is preliminary data.</text>
</comment>
<evidence type="ECO:0000313" key="3">
    <source>
        <dbReference type="Proteomes" id="UP001149079"/>
    </source>
</evidence>
<dbReference type="RefSeq" id="XP_056518502.1">
    <property type="nucleotide sequence ID" value="XM_056668672.1"/>
</dbReference>
<proteinExistence type="predicted"/>
<protein>
    <submittedName>
        <fullName evidence="2">Uncharacterized protein</fullName>
    </submittedName>
</protein>
<feature type="region of interest" description="Disordered" evidence="1">
    <location>
        <begin position="186"/>
        <end position="205"/>
    </location>
</feature>
<reference evidence="2" key="2">
    <citation type="journal article" date="2023" name="IMA Fungus">
        <title>Comparative genomic study of the Penicillium genus elucidates a diverse pangenome and 15 lateral gene transfer events.</title>
        <authorList>
            <person name="Petersen C."/>
            <person name="Sorensen T."/>
            <person name="Nielsen M.R."/>
            <person name="Sondergaard T.E."/>
            <person name="Sorensen J.L."/>
            <person name="Fitzpatrick D.A."/>
            <person name="Frisvad J.C."/>
            <person name="Nielsen K.L."/>
        </authorList>
    </citation>
    <scope>NUCLEOTIDE SEQUENCE</scope>
    <source>
        <strain evidence="2">IBT 22155</strain>
    </source>
</reference>
<dbReference type="GeneID" id="81407842"/>
<accession>A0A9W9KXC7</accession>
<dbReference type="EMBL" id="JAPQKL010000006">
    <property type="protein sequence ID" value="KAJ5124103.1"/>
    <property type="molecule type" value="Genomic_DNA"/>
</dbReference>
<gene>
    <name evidence="2" type="ORF">N7515_007928</name>
</gene>